<feature type="compositionally biased region" description="Basic and acidic residues" evidence="1">
    <location>
        <begin position="266"/>
        <end position="276"/>
    </location>
</feature>
<gene>
    <name evidence="2" type="ORF">QR680_007840</name>
</gene>
<accession>A0AA39IGV4</accession>
<sequence length="297" mass="33994">MQDAETCDAFLAQRVVTKLHSKKVTGDGVLNRVFVAYPQPRDEKVRAPFIPTAVSAKKNRMVVEIDGSMRDEKTRKLERDLEKELEPVREVGHCPRNLGRTQYADFIGNDVVEKFRTLKKEKRVRSEAGVYDSDVESDDEDTKQLLADAKLIEEKELEFKKKHELIRGTNKPRQSRLIGRKRERTMETMEKQFGALGGDINQNDMKHFGDAQIKQPSTKKMRIGKEPSLSAVGQPAPRDIQGVPDLETYDKTSKVRRKAQRPQNQDGRKGEDDRHISIKRPKHLFAGKRGMGKTDRC</sequence>
<reference evidence="2" key="1">
    <citation type="submission" date="2023-06" db="EMBL/GenBank/DDBJ databases">
        <title>Genomic analysis of the entomopathogenic nematode Steinernema hermaphroditum.</title>
        <authorList>
            <person name="Schwarz E.M."/>
            <person name="Heppert J.K."/>
            <person name="Baniya A."/>
            <person name="Schwartz H.T."/>
            <person name="Tan C.-H."/>
            <person name="Antoshechkin I."/>
            <person name="Sternberg P.W."/>
            <person name="Goodrich-Blair H."/>
            <person name="Dillman A.R."/>
        </authorList>
    </citation>
    <scope>NUCLEOTIDE SEQUENCE</scope>
    <source>
        <strain evidence="2">PS9179</strain>
        <tissue evidence="2">Whole animal</tissue>
    </source>
</reference>
<name>A0AA39IGV4_9BILA</name>
<comment type="caution">
    <text evidence="2">The sequence shown here is derived from an EMBL/GenBank/DDBJ whole genome shotgun (WGS) entry which is preliminary data.</text>
</comment>
<feature type="region of interest" description="Disordered" evidence="1">
    <location>
        <begin position="215"/>
        <end position="297"/>
    </location>
</feature>
<dbReference type="AlphaFoldDB" id="A0AA39IGV4"/>
<dbReference type="EMBL" id="JAUCMV010000001">
    <property type="protein sequence ID" value="KAK0422877.1"/>
    <property type="molecule type" value="Genomic_DNA"/>
</dbReference>
<organism evidence="2 3">
    <name type="scientific">Steinernema hermaphroditum</name>
    <dbReference type="NCBI Taxonomy" id="289476"/>
    <lineage>
        <taxon>Eukaryota</taxon>
        <taxon>Metazoa</taxon>
        <taxon>Ecdysozoa</taxon>
        <taxon>Nematoda</taxon>
        <taxon>Chromadorea</taxon>
        <taxon>Rhabditida</taxon>
        <taxon>Tylenchina</taxon>
        <taxon>Panagrolaimomorpha</taxon>
        <taxon>Strongyloidoidea</taxon>
        <taxon>Steinernematidae</taxon>
        <taxon>Steinernema</taxon>
    </lineage>
</organism>
<evidence type="ECO:0000256" key="1">
    <source>
        <dbReference type="SAM" id="MobiDB-lite"/>
    </source>
</evidence>
<keyword evidence="3" id="KW-1185">Reference proteome</keyword>
<evidence type="ECO:0000313" key="3">
    <source>
        <dbReference type="Proteomes" id="UP001175271"/>
    </source>
</evidence>
<proteinExistence type="predicted"/>
<dbReference type="Proteomes" id="UP001175271">
    <property type="component" value="Unassembled WGS sequence"/>
</dbReference>
<protein>
    <submittedName>
        <fullName evidence="2">Uncharacterized protein</fullName>
    </submittedName>
</protein>
<feature type="compositionally biased region" description="Basic residues" evidence="1">
    <location>
        <begin position="277"/>
        <end position="286"/>
    </location>
</feature>
<evidence type="ECO:0000313" key="2">
    <source>
        <dbReference type="EMBL" id="KAK0422877.1"/>
    </source>
</evidence>